<evidence type="ECO:0000313" key="2">
    <source>
        <dbReference type="EMBL" id="PFG89161.1"/>
    </source>
</evidence>
<sequence length="277" mass="32417">MDTRYGKVFKLIRNQKNLPLSYFEKIGIGKSHVGKFERGEIMMAFDRIDNMLQLMNVSLGEFELIVNHNVPDFQNSFLLELVTAEFYQDHKKMLKLYEESKETGHLWLVIIAKARVEGLNNYEANKVKEYLASIKVWCYFEITLAFSVVDFLSEIEIIQLIDDLKIKKRRVYGEFKYRRRLYQLIYRSIILLATKGNVKEAKKGLELAIFFGNGSADFYISTLNLLANGVVTYLFEDRTKGISMIVEGLQTIERLGNLEFSRYHEQRILKLLGMEYL</sequence>
<evidence type="ECO:0000313" key="3">
    <source>
        <dbReference type="Proteomes" id="UP000225275"/>
    </source>
</evidence>
<dbReference type="NCBIfam" id="TIGR01716">
    <property type="entry name" value="RGG_Cterm"/>
    <property type="match status" value="1"/>
</dbReference>
<dbReference type="SMART" id="SM00530">
    <property type="entry name" value="HTH_XRE"/>
    <property type="match status" value="1"/>
</dbReference>
<organism evidence="2 3">
    <name type="scientific">Lactococcus lactis</name>
    <dbReference type="NCBI Taxonomy" id="1358"/>
    <lineage>
        <taxon>Bacteria</taxon>
        <taxon>Bacillati</taxon>
        <taxon>Bacillota</taxon>
        <taxon>Bacilli</taxon>
        <taxon>Lactobacillales</taxon>
        <taxon>Streptococcaceae</taxon>
        <taxon>Lactococcus</taxon>
    </lineage>
</organism>
<dbReference type="InterPro" id="IPR010982">
    <property type="entry name" value="Lambda_DNA-bd_dom_sf"/>
</dbReference>
<dbReference type="PROSITE" id="PS50943">
    <property type="entry name" value="HTH_CROC1"/>
    <property type="match status" value="1"/>
</dbReference>
<name>A0AAP8JDT3_9LACT</name>
<gene>
    <name evidence="2" type="ORF">BW154_06695</name>
</gene>
<dbReference type="EMBL" id="MTJS01000002">
    <property type="protein sequence ID" value="PFG89161.1"/>
    <property type="molecule type" value="Genomic_DNA"/>
</dbReference>
<evidence type="ECO:0000259" key="1">
    <source>
        <dbReference type="PROSITE" id="PS50943"/>
    </source>
</evidence>
<dbReference type="RefSeq" id="WP_098393770.1">
    <property type="nucleotide sequence ID" value="NZ_JAOWLS010000001.1"/>
</dbReference>
<dbReference type="Pfam" id="PF21259">
    <property type="entry name" value="Rgg_C"/>
    <property type="match status" value="1"/>
</dbReference>
<dbReference type="Proteomes" id="UP000225275">
    <property type="component" value="Unassembled WGS sequence"/>
</dbReference>
<reference evidence="2" key="1">
    <citation type="submission" date="2017-01" db="EMBL/GenBank/DDBJ databases">
        <authorList>
            <person name="Lo R."/>
        </authorList>
    </citation>
    <scope>NUCLEOTIDE SEQUENCE</scope>
    <source>
        <strain evidence="2">537</strain>
    </source>
</reference>
<dbReference type="InterPro" id="IPR053163">
    <property type="entry name" value="HTH-type_regulator_Rgg"/>
</dbReference>
<reference evidence="2" key="2">
    <citation type="journal article" date="2018" name="Food Control">
        <title>Characterization of Lactococcus lactis isolates from herbs, fruits and vegetables for use as biopreservatives against Listeria monocytogenes in cheese.</title>
        <authorList>
            <person name="Ho V."/>
            <person name="Lo R."/>
            <person name="Bansal N."/>
            <person name="Turner M.S."/>
        </authorList>
    </citation>
    <scope>NUCLEOTIDE SEQUENCE</scope>
    <source>
        <strain evidence="2">537</strain>
    </source>
</reference>
<dbReference type="CDD" id="cd00093">
    <property type="entry name" value="HTH_XRE"/>
    <property type="match status" value="1"/>
</dbReference>
<comment type="caution">
    <text evidence="2">The sequence shown here is derived from an EMBL/GenBank/DDBJ whole genome shotgun (WGS) entry which is preliminary data.</text>
</comment>
<accession>A0AAP8JDT3</accession>
<feature type="domain" description="HTH cro/C1-type" evidence="1">
    <location>
        <begin position="9"/>
        <end position="62"/>
    </location>
</feature>
<dbReference type="InterPro" id="IPR010057">
    <property type="entry name" value="Transcription_activator_Rgg_C"/>
</dbReference>
<dbReference type="AlphaFoldDB" id="A0AAP8JDT3"/>
<protein>
    <recommendedName>
        <fullName evidence="1">HTH cro/C1-type domain-containing protein</fullName>
    </recommendedName>
</protein>
<dbReference type="SUPFAM" id="SSF47413">
    <property type="entry name" value="lambda repressor-like DNA-binding domains"/>
    <property type="match status" value="1"/>
</dbReference>
<dbReference type="PANTHER" id="PTHR37038">
    <property type="entry name" value="TRANSCRIPTIONAL REGULATOR-RELATED"/>
    <property type="match status" value="1"/>
</dbReference>
<proteinExistence type="predicted"/>
<dbReference type="GO" id="GO:0003677">
    <property type="term" value="F:DNA binding"/>
    <property type="evidence" value="ECO:0007669"/>
    <property type="project" value="InterPro"/>
</dbReference>
<dbReference type="InterPro" id="IPR001387">
    <property type="entry name" value="Cro/C1-type_HTH"/>
</dbReference>